<evidence type="ECO:0000313" key="1">
    <source>
        <dbReference type="EMBL" id="SNQ49535.1"/>
    </source>
</evidence>
<accession>A0A2I2KV52</accession>
<dbReference type="EMBL" id="FZMO01000268">
    <property type="protein sequence ID" value="SNQ49535.1"/>
    <property type="molecule type" value="Genomic_DNA"/>
</dbReference>
<organism evidence="1 2">
    <name type="scientific">Frankia canadensis</name>
    <dbReference type="NCBI Taxonomy" id="1836972"/>
    <lineage>
        <taxon>Bacteria</taxon>
        <taxon>Bacillati</taxon>
        <taxon>Actinomycetota</taxon>
        <taxon>Actinomycetes</taxon>
        <taxon>Frankiales</taxon>
        <taxon>Frankiaceae</taxon>
        <taxon>Frankia</taxon>
    </lineage>
</organism>
<sequence>MGIYVLASGCVAHGCRSIDKIETGVVVLHEFAADYVDLCGIPPLGGHHAHCQATESVRVPQAVDLLLIEEVGDQSVCTERPDILKRGAVHDGLEQAEMLPVPVIARPAGEDVVAAEPDLADGHRGDERDVTTLLPDLDQEANEISEEIARVLAVRAPVIVAHAVMRLLIQEEEDSHQFLREEIIQGVVPFIEKSVRPH</sequence>
<proteinExistence type="predicted"/>
<evidence type="ECO:0000313" key="2">
    <source>
        <dbReference type="Proteomes" id="UP000234331"/>
    </source>
</evidence>
<gene>
    <name evidence="1" type="ORF">FRACA_340045</name>
</gene>
<dbReference type="AlphaFoldDB" id="A0A2I2KV52"/>
<reference evidence="1 2" key="1">
    <citation type="submission" date="2017-06" db="EMBL/GenBank/DDBJ databases">
        <authorList>
            <person name="Kim H.J."/>
            <person name="Triplett B.A."/>
        </authorList>
    </citation>
    <scope>NUCLEOTIDE SEQUENCE [LARGE SCALE GENOMIC DNA]</scope>
    <source>
        <strain evidence="1">FRACA_ARgP5</strain>
    </source>
</reference>
<dbReference type="Proteomes" id="UP000234331">
    <property type="component" value="Unassembled WGS sequence"/>
</dbReference>
<keyword evidence="2" id="KW-1185">Reference proteome</keyword>
<name>A0A2I2KV52_9ACTN</name>
<protein>
    <submittedName>
        <fullName evidence="1">Uncharacterized protein</fullName>
    </submittedName>
</protein>